<accession>A0A2P2NWM4</accession>
<evidence type="ECO:0000313" key="1">
    <source>
        <dbReference type="EMBL" id="MBX46884.1"/>
    </source>
</evidence>
<proteinExistence type="predicted"/>
<dbReference type="EMBL" id="GGEC01066400">
    <property type="protein sequence ID" value="MBX46884.1"/>
    <property type="molecule type" value="Transcribed_RNA"/>
</dbReference>
<name>A0A2P2NWM4_RHIMU</name>
<reference evidence="1" key="1">
    <citation type="submission" date="2018-02" db="EMBL/GenBank/DDBJ databases">
        <title>Rhizophora mucronata_Transcriptome.</title>
        <authorList>
            <person name="Meera S.P."/>
            <person name="Sreeshan A."/>
            <person name="Augustine A."/>
        </authorList>
    </citation>
    <scope>NUCLEOTIDE SEQUENCE</scope>
    <source>
        <tissue evidence="1">Leaf</tissue>
    </source>
</reference>
<organism evidence="1">
    <name type="scientific">Rhizophora mucronata</name>
    <name type="common">Asiatic mangrove</name>
    <dbReference type="NCBI Taxonomy" id="61149"/>
    <lineage>
        <taxon>Eukaryota</taxon>
        <taxon>Viridiplantae</taxon>
        <taxon>Streptophyta</taxon>
        <taxon>Embryophyta</taxon>
        <taxon>Tracheophyta</taxon>
        <taxon>Spermatophyta</taxon>
        <taxon>Magnoliopsida</taxon>
        <taxon>eudicotyledons</taxon>
        <taxon>Gunneridae</taxon>
        <taxon>Pentapetalae</taxon>
        <taxon>rosids</taxon>
        <taxon>fabids</taxon>
        <taxon>Malpighiales</taxon>
        <taxon>Rhizophoraceae</taxon>
        <taxon>Rhizophora</taxon>
    </lineage>
</organism>
<protein>
    <submittedName>
        <fullName evidence="1">Uncharacterized protein</fullName>
    </submittedName>
</protein>
<dbReference type="AlphaFoldDB" id="A0A2P2NWM4"/>
<sequence>MRRRILGVQELHIGKQMLFRQFAIGSQDSCGNKGNFYVAWCSWDDKPLLLN</sequence>